<reference evidence="3 4" key="1">
    <citation type="journal article" date="2018" name="Sci. Data">
        <title>The draft genome sequence of cork oak.</title>
        <authorList>
            <person name="Ramos A.M."/>
            <person name="Usie A."/>
            <person name="Barbosa P."/>
            <person name="Barros P.M."/>
            <person name="Capote T."/>
            <person name="Chaves I."/>
            <person name="Simoes F."/>
            <person name="Abreu I."/>
            <person name="Carrasquinho I."/>
            <person name="Faro C."/>
            <person name="Guimaraes J.B."/>
            <person name="Mendonca D."/>
            <person name="Nobrega F."/>
            <person name="Rodrigues L."/>
            <person name="Saibo N.J.M."/>
            <person name="Varela M.C."/>
            <person name="Egas C."/>
            <person name="Matos J."/>
            <person name="Miguel C.M."/>
            <person name="Oliveira M.M."/>
            <person name="Ricardo C.P."/>
            <person name="Goncalves S."/>
        </authorList>
    </citation>
    <scope>NUCLEOTIDE SEQUENCE [LARGE SCALE GENOMIC DNA]</scope>
    <source>
        <strain evidence="4">cv. HL8</strain>
    </source>
</reference>
<keyword evidence="4" id="KW-1185">Reference proteome</keyword>
<organism evidence="3 4">
    <name type="scientific">Quercus suber</name>
    <name type="common">Cork oak</name>
    <dbReference type="NCBI Taxonomy" id="58331"/>
    <lineage>
        <taxon>Eukaryota</taxon>
        <taxon>Viridiplantae</taxon>
        <taxon>Streptophyta</taxon>
        <taxon>Embryophyta</taxon>
        <taxon>Tracheophyta</taxon>
        <taxon>Spermatophyta</taxon>
        <taxon>Magnoliopsida</taxon>
        <taxon>eudicotyledons</taxon>
        <taxon>Gunneridae</taxon>
        <taxon>Pentapetalae</taxon>
        <taxon>rosids</taxon>
        <taxon>fabids</taxon>
        <taxon>Fagales</taxon>
        <taxon>Fagaceae</taxon>
        <taxon>Quercus</taxon>
    </lineage>
</organism>
<evidence type="ECO:0000313" key="4">
    <source>
        <dbReference type="Proteomes" id="UP000237347"/>
    </source>
</evidence>
<comment type="caution">
    <text evidence="3">The sequence shown here is derived from an EMBL/GenBank/DDBJ whole genome shotgun (WGS) entry which is preliminary data.</text>
</comment>
<evidence type="ECO:0000256" key="1">
    <source>
        <dbReference type="ARBA" id="ARBA00023054"/>
    </source>
</evidence>
<feature type="coiled-coil region" evidence="2">
    <location>
        <begin position="107"/>
        <end position="152"/>
    </location>
</feature>
<evidence type="ECO:0000256" key="2">
    <source>
        <dbReference type="SAM" id="Coils"/>
    </source>
</evidence>
<accession>A0AAW0LN14</accession>
<name>A0AAW0LN14_QUESU</name>
<dbReference type="EMBL" id="PKMF04000070">
    <property type="protein sequence ID" value="KAK7852920.1"/>
    <property type="molecule type" value="Genomic_DNA"/>
</dbReference>
<sequence>MVKAIKEVTIILAAQLKDASDNLSKAVIGVVAAESRSKINDELLKLPSLTTKERYKATKLIACQHELIDVFLSMLDVEKEEWVKGLINGEEWLTKVTKVMNFPEEWLTKVNATNEKYESMLNDAKHEIDVLMNTIQQSKNEIKNSKAEWEQKELHLVNCV</sequence>
<dbReference type="AlphaFoldDB" id="A0AAW0LN14"/>
<evidence type="ECO:0000313" key="3">
    <source>
        <dbReference type="EMBL" id="KAK7852920.1"/>
    </source>
</evidence>
<protein>
    <submittedName>
        <fullName evidence="3">Web family protein</fullName>
    </submittedName>
</protein>
<dbReference type="PANTHER" id="PTHR23160">
    <property type="entry name" value="SYNAPTONEMAL COMPLEX PROTEIN-RELATED"/>
    <property type="match status" value="1"/>
</dbReference>
<keyword evidence="1 2" id="KW-0175">Coiled coil</keyword>
<dbReference type="PANTHER" id="PTHR23160:SF20">
    <property type="entry name" value="OS02G0439200 PROTEIN"/>
    <property type="match status" value="1"/>
</dbReference>
<dbReference type="Proteomes" id="UP000237347">
    <property type="component" value="Unassembled WGS sequence"/>
</dbReference>
<proteinExistence type="predicted"/>
<gene>
    <name evidence="3" type="ORF">CFP56_037420</name>
</gene>
<dbReference type="GO" id="GO:0007131">
    <property type="term" value="P:reciprocal meiotic recombination"/>
    <property type="evidence" value="ECO:0007669"/>
    <property type="project" value="TreeGrafter"/>
</dbReference>